<dbReference type="EMBL" id="CAXDID020000003">
    <property type="protein sequence ID" value="CAL5971840.1"/>
    <property type="molecule type" value="Genomic_DNA"/>
</dbReference>
<accession>A0AA86NVM7</accession>
<dbReference type="InterPro" id="IPR001005">
    <property type="entry name" value="SANT/Myb"/>
</dbReference>
<dbReference type="AlphaFoldDB" id="A0AA86NVM7"/>
<evidence type="ECO:0000313" key="2">
    <source>
        <dbReference type="EMBL" id="CAI9927050.1"/>
    </source>
</evidence>
<dbReference type="EMBL" id="CATOUU010000380">
    <property type="protein sequence ID" value="CAI9927050.1"/>
    <property type="molecule type" value="Genomic_DNA"/>
</dbReference>
<dbReference type="SUPFAM" id="SSF46689">
    <property type="entry name" value="Homeodomain-like"/>
    <property type="match status" value="1"/>
</dbReference>
<proteinExistence type="predicted"/>
<dbReference type="GO" id="GO:0003677">
    <property type="term" value="F:DNA binding"/>
    <property type="evidence" value="ECO:0007669"/>
    <property type="project" value="UniProtKB-KW"/>
</dbReference>
<evidence type="ECO:0000313" key="4">
    <source>
        <dbReference type="Proteomes" id="UP001642409"/>
    </source>
</evidence>
<dbReference type="CDD" id="cd00167">
    <property type="entry name" value="SANT"/>
    <property type="match status" value="1"/>
</dbReference>
<dbReference type="Pfam" id="PF00249">
    <property type="entry name" value="Myb_DNA-binding"/>
    <property type="match status" value="1"/>
</dbReference>
<dbReference type="Gene3D" id="1.10.10.60">
    <property type="entry name" value="Homeodomain-like"/>
    <property type="match status" value="1"/>
</dbReference>
<gene>
    <name evidence="2" type="ORF">HINF_LOCUS14695</name>
    <name evidence="3" type="ORF">HINF_LOCUS1606</name>
</gene>
<sequence>MSERQYHKWNQEEKDKLIMKITQFQHKNQKLNWLEIQECIGNKTIRQCYDQYVLLFRKPHKTDTRHIWTVQEERKLVKAFKQNPYQWENIQGLFPELNLVQLKNKINMLIRQQQDDESVYKLQDKYVYQTQIKQDTTELKILAGQLSKLLGM</sequence>
<keyword evidence="4" id="KW-1185">Reference proteome</keyword>
<dbReference type="PROSITE" id="PS50090">
    <property type="entry name" value="MYB_LIKE"/>
    <property type="match status" value="1"/>
</dbReference>
<feature type="domain" description="Myb-like" evidence="1">
    <location>
        <begin position="1"/>
        <end position="56"/>
    </location>
</feature>
<reference evidence="2" key="1">
    <citation type="submission" date="2023-06" db="EMBL/GenBank/DDBJ databases">
        <authorList>
            <person name="Kurt Z."/>
        </authorList>
    </citation>
    <scope>NUCLEOTIDE SEQUENCE</scope>
</reference>
<evidence type="ECO:0000313" key="3">
    <source>
        <dbReference type="EMBL" id="CAL5971840.1"/>
    </source>
</evidence>
<organism evidence="2">
    <name type="scientific">Hexamita inflata</name>
    <dbReference type="NCBI Taxonomy" id="28002"/>
    <lineage>
        <taxon>Eukaryota</taxon>
        <taxon>Metamonada</taxon>
        <taxon>Diplomonadida</taxon>
        <taxon>Hexamitidae</taxon>
        <taxon>Hexamitinae</taxon>
        <taxon>Hexamita</taxon>
    </lineage>
</organism>
<name>A0AA86NVM7_9EUKA</name>
<protein>
    <submittedName>
        <fullName evidence="2">Myb-like DNA-binding domain-containing protein</fullName>
    </submittedName>
    <submittedName>
        <fullName evidence="3">Myb-like_DNA-binding domain-containing protein</fullName>
    </submittedName>
</protein>
<evidence type="ECO:0000259" key="1">
    <source>
        <dbReference type="PROSITE" id="PS50090"/>
    </source>
</evidence>
<keyword evidence="2" id="KW-0238">DNA-binding</keyword>
<dbReference type="SMART" id="SM00717">
    <property type="entry name" value="SANT"/>
    <property type="match status" value="2"/>
</dbReference>
<dbReference type="Pfam" id="PF13921">
    <property type="entry name" value="Myb_DNA-bind_6"/>
    <property type="match status" value="1"/>
</dbReference>
<dbReference type="Proteomes" id="UP001642409">
    <property type="component" value="Unassembled WGS sequence"/>
</dbReference>
<comment type="caution">
    <text evidence="2">The sequence shown here is derived from an EMBL/GenBank/DDBJ whole genome shotgun (WGS) entry which is preliminary data.</text>
</comment>
<reference evidence="3 4" key="2">
    <citation type="submission" date="2024-07" db="EMBL/GenBank/DDBJ databases">
        <authorList>
            <person name="Akdeniz Z."/>
        </authorList>
    </citation>
    <scope>NUCLEOTIDE SEQUENCE [LARGE SCALE GENOMIC DNA]</scope>
</reference>
<dbReference type="InterPro" id="IPR009057">
    <property type="entry name" value="Homeodomain-like_sf"/>
</dbReference>